<dbReference type="InterPro" id="IPR001179">
    <property type="entry name" value="PPIase_FKBP_dom"/>
</dbReference>
<gene>
    <name evidence="9" type="ORF">TNO010_220162</name>
</gene>
<feature type="signal peptide" evidence="7">
    <location>
        <begin position="1"/>
        <end position="22"/>
    </location>
</feature>
<keyword evidence="3 5" id="KW-0697">Rotamase</keyword>
<evidence type="ECO:0000256" key="5">
    <source>
        <dbReference type="PROSITE-ProRule" id="PRU00277"/>
    </source>
</evidence>
<evidence type="ECO:0000256" key="1">
    <source>
        <dbReference type="ARBA" id="ARBA00000971"/>
    </source>
</evidence>
<dbReference type="EMBL" id="OENE01000015">
    <property type="protein sequence ID" value="SOU88723.1"/>
    <property type="molecule type" value="Genomic_DNA"/>
</dbReference>
<dbReference type="PROSITE" id="PS51257">
    <property type="entry name" value="PROKAR_LIPOPROTEIN"/>
    <property type="match status" value="1"/>
</dbReference>
<keyword evidence="4 5" id="KW-0413">Isomerase</keyword>
<evidence type="ECO:0000256" key="3">
    <source>
        <dbReference type="ARBA" id="ARBA00023110"/>
    </source>
</evidence>
<reference evidence="9 10" key="1">
    <citation type="submission" date="2017-11" db="EMBL/GenBank/DDBJ databases">
        <authorList>
            <person name="Duchaud E."/>
        </authorList>
    </citation>
    <scope>NUCLEOTIDE SEQUENCE [LARGE SCALE GENOMIC DNA]</scope>
    <source>
        <strain evidence="9 10">TNO010</strain>
    </source>
</reference>
<comment type="similarity">
    <text evidence="2 6">Belongs to the FKBP-type PPIase family.</text>
</comment>
<dbReference type="Pfam" id="PF00254">
    <property type="entry name" value="FKBP_C"/>
    <property type="match status" value="1"/>
</dbReference>
<dbReference type="PANTHER" id="PTHR43811">
    <property type="entry name" value="FKBP-TYPE PEPTIDYL-PROLYL CIS-TRANS ISOMERASE FKPA"/>
    <property type="match status" value="1"/>
</dbReference>
<dbReference type="PANTHER" id="PTHR43811:SF19">
    <property type="entry name" value="39 KDA FK506-BINDING NUCLEAR PROTEIN"/>
    <property type="match status" value="1"/>
</dbReference>
<dbReference type="GO" id="GO:0003755">
    <property type="term" value="F:peptidyl-prolyl cis-trans isomerase activity"/>
    <property type="evidence" value="ECO:0007669"/>
    <property type="project" value="UniProtKB-UniRule"/>
</dbReference>
<evidence type="ECO:0000259" key="8">
    <source>
        <dbReference type="PROSITE" id="PS50059"/>
    </source>
</evidence>
<dbReference type="EC" id="5.2.1.8" evidence="6"/>
<sequence>MKKIVCLLTLIASFFSCGSSSSNDVRDFDAQNQADIIKYIADNNLKATKTESGLYYIVNKEGSGAKPVSNSQVTVAYKGYFLNGNVFDQNSNGISFNLQQVIAGWTEGITYFKEGGEGMLLVPSKLGYGSQNRSRIPGGSVLIFDIKLLKVK</sequence>
<organism evidence="9 10">
    <name type="scientific">Tenacibaculum finnmarkense genomovar ulcerans</name>
    <dbReference type="NCBI Taxonomy" id="2781388"/>
    <lineage>
        <taxon>Bacteria</taxon>
        <taxon>Pseudomonadati</taxon>
        <taxon>Bacteroidota</taxon>
        <taxon>Flavobacteriia</taxon>
        <taxon>Flavobacteriales</taxon>
        <taxon>Flavobacteriaceae</taxon>
        <taxon>Tenacibaculum</taxon>
        <taxon>Tenacibaculum finnmarkense</taxon>
    </lineage>
</organism>
<accession>A0A2I2M850</accession>
<dbReference type="Gene3D" id="3.10.50.40">
    <property type="match status" value="1"/>
</dbReference>
<evidence type="ECO:0000256" key="2">
    <source>
        <dbReference type="ARBA" id="ARBA00006577"/>
    </source>
</evidence>
<dbReference type="PROSITE" id="PS50059">
    <property type="entry name" value="FKBP_PPIASE"/>
    <property type="match status" value="1"/>
</dbReference>
<evidence type="ECO:0000256" key="4">
    <source>
        <dbReference type="ARBA" id="ARBA00023235"/>
    </source>
</evidence>
<feature type="domain" description="PPIase FKBP-type" evidence="8">
    <location>
        <begin position="70"/>
        <end position="152"/>
    </location>
</feature>
<feature type="chain" id="PRO_5014140715" description="Peptidyl-prolyl cis-trans isomerase" evidence="7">
    <location>
        <begin position="23"/>
        <end position="152"/>
    </location>
</feature>
<name>A0A2I2M850_9FLAO</name>
<evidence type="ECO:0000313" key="10">
    <source>
        <dbReference type="Proteomes" id="UP000490060"/>
    </source>
</evidence>
<comment type="catalytic activity">
    <reaction evidence="1 5 6">
        <text>[protein]-peptidylproline (omega=180) = [protein]-peptidylproline (omega=0)</text>
        <dbReference type="Rhea" id="RHEA:16237"/>
        <dbReference type="Rhea" id="RHEA-COMP:10747"/>
        <dbReference type="Rhea" id="RHEA-COMP:10748"/>
        <dbReference type="ChEBI" id="CHEBI:83833"/>
        <dbReference type="ChEBI" id="CHEBI:83834"/>
        <dbReference type="EC" id="5.2.1.8"/>
    </reaction>
</comment>
<keyword evidence="7" id="KW-0732">Signal</keyword>
<evidence type="ECO:0000256" key="7">
    <source>
        <dbReference type="SAM" id="SignalP"/>
    </source>
</evidence>
<dbReference type="InterPro" id="IPR046357">
    <property type="entry name" value="PPIase_dom_sf"/>
</dbReference>
<proteinExistence type="inferred from homology"/>
<evidence type="ECO:0000313" key="9">
    <source>
        <dbReference type="EMBL" id="SOU88723.1"/>
    </source>
</evidence>
<dbReference type="GeneID" id="65210014"/>
<dbReference type="RefSeq" id="WP_101902994.1">
    <property type="nucleotide sequence ID" value="NZ_JAFMUH010000001.1"/>
</dbReference>
<evidence type="ECO:0000256" key="6">
    <source>
        <dbReference type="RuleBase" id="RU003915"/>
    </source>
</evidence>
<dbReference type="AlphaFoldDB" id="A0A2I2M850"/>
<protein>
    <recommendedName>
        <fullName evidence="6">Peptidyl-prolyl cis-trans isomerase</fullName>
        <ecNumber evidence="6">5.2.1.8</ecNumber>
    </recommendedName>
</protein>
<dbReference type="SUPFAM" id="SSF54534">
    <property type="entry name" value="FKBP-like"/>
    <property type="match status" value="1"/>
</dbReference>
<dbReference type="Proteomes" id="UP000490060">
    <property type="component" value="Unassembled WGS sequence"/>
</dbReference>